<feature type="domain" description="Hen1 N-terminal" evidence="13">
    <location>
        <begin position="1"/>
        <end position="244"/>
    </location>
</feature>
<keyword evidence="6" id="KW-0949">S-adenosyl-L-methionine</keyword>
<evidence type="ECO:0000259" key="14">
    <source>
        <dbReference type="Pfam" id="PF13649"/>
    </source>
</evidence>
<keyword evidence="5" id="KW-0808">Transferase</keyword>
<dbReference type="Pfam" id="PF13649">
    <property type="entry name" value="Methyltransf_25"/>
    <property type="match status" value="1"/>
</dbReference>
<evidence type="ECO:0000256" key="4">
    <source>
        <dbReference type="ARBA" id="ARBA00022603"/>
    </source>
</evidence>
<dbReference type="Gene3D" id="3.40.50.150">
    <property type="entry name" value="Vaccinia Virus protein VP39"/>
    <property type="match status" value="1"/>
</dbReference>
<evidence type="ECO:0000256" key="8">
    <source>
        <dbReference type="ARBA" id="ARBA00022842"/>
    </source>
</evidence>
<dbReference type="RefSeq" id="WP_380083925.1">
    <property type="nucleotide sequence ID" value="NZ_JBHSWD010000002.1"/>
</dbReference>
<evidence type="ECO:0000256" key="6">
    <source>
        <dbReference type="ARBA" id="ARBA00022691"/>
    </source>
</evidence>
<evidence type="ECO:0000256" key="1">
    <source>
        <dbReference type="ARBA" id="ARBA00001946"/>
    </source>
</evidence>
<dbReference type="Proteomes" id="UP001596297">
    <property type="component" value="Unassembled WGS sequence"/>
</dbReference>
<dbReference type="PANTHER" id="PTHR21404:SF3">
    <property type="entry name" value="SMALL RNA 2'-O-METHYLTRANSFERASE"/>
    <property type="match status" value="1"/>
</dbReference>
<name>A0ABW1YFL9_9DEIO</name>
<keyword evidence="16" id="KW-1185">Reference proteome</keyword>
<evidence type="ECO:0000259" key="13">
    <source>
        <dbReference type="Pfam" id="PF12623"/>
    </source>
</evidence>
<evidence type="ECO:0000256" key="12">
    <source>
        <dbReference type="ARBA" id="ARBA00048418"/>
    </source>
</evidence>
<dbReference type="InterPro" id="IPR029063">
    <property type="entry name" value="SAM-dependent_MTases_sf"/>
</dbReference>
<evidence type="ECO:0000256" key="11">
    <source>
        <dbReference type="ARBA" id="ARBA00035025"/>
    </source>
</evidence>
<comment type="cofactor">
    <cofactor evidence="1">
        <name>Mg(2+)</name>
        <dbReference type="ChEBI" id="CHEBI:18420"/>
    </cofactor>
</comment>
<keyword evidence="10" id="KW-0943">RNA-mediated gene silencing</keyword>
<evidence type="ECO:0000256" key="2">
    <source>
        <dbReference type="ARBA" id="ARBA00009026"/>
    </source>
</evidence>
<dbReference type="InterPro" id="IPR041698">
    <property type="entry name" value="Methyltransf_25"/>
</dbReference>
<comment type="catalytic activity">
    <reaction evidence="12">
        <text>small RNA 3'-end nucleotide + S-adenosyl-L-methionine = small RNA 3'-end 2'-O-methylnucleotide + S-adenosyl-L-homocysteine + H(+)</text>
        <dbReference type="Rhea" id="RHEA:37887"/>
        <dbReference type="Rhea" id="RHEA-COMP:10415"/>
        <dbReference type="Rhea" id="RHEA-COMP:10416"/>
        <dbReference type="ChEBI" id="CHEBI:15378"/>
        <dbReference type="ChEBI" id="CHEBI:57856"/>
        <dbReference type="ChEBI" id="CHEBI:59789"/>
        <dbReference type="ChEBI" id="CHEBI:74896"/>
        <dbReference type="ChEBI" id="CHEBI:74898"/>
        <dbReference type="EC" id="2.1.1.386"/>
    </reaction>
</comment>
<organism evidence="15 16">
    <name type="scientific">Deinococcus lacus</name>
    <dbReference type="NCBI Taxonomy" id="392561"/>
    <lineage>
        <taxon>Bacteria</taxon>
        <taxon>Thermotogati</taxon>
        <taxon>Deinococcota</taxon>
        <taxon>Deinococci</taxon>
        <taxon>Deinococcales</taxon>
        <taxon>Deinococcaceae</taxon>
        <taxon>Deinococcus</taxon>
    </lineage>
</organism>
<keyword evidence="9" id="KW-0694">RNA-binding</keyword>
<dbReference type="CDD" id="cd02440">
    <property type="entry name" value="AdoMet_MTases"/>
    <property type="match status" value="1"/>
</dbReference>
<keyword evidence="7" id="KW-0479">Metal-binding</keyword>
<protein>
    <recommendedName>
        <fullName evidence="3">Small RNA 2'-O-methyltransferase</fullName>
        <ecNumber evidence="11">2.1.1.386</ecNumber>
    </recommendedName>
</protein>
<comment type="caution">
    <text evidence="15">The sequence shown here is derived from an EMBL/GenBank/DDBJ whole genome shotgun (WGS) entry which is preliminary data.</text>
</comment>
<evidence type="ECO:0000256" key="9">
    <source>
        <dbReference type="ARBA" id="ARBA00022884"/>
    </source>
</evidence>
<feature type="domain" description="Methyltransferase" evidence="14">
    <location>
        <begin position="276"/>
        <end position="375"/>
    </location>
</feature>
<evidence type="ECO:0000256" key="7">
    <source>
        <dbReference type="ARBA" id="ARBA00022723"/>
    </source>
</evidence>
<sequence length="454" mass="50800">MLLKLATTHVPATDLGYLLHKHPGRVAERQLSFGRSAVFYPQATAERAEAALLVEVDPVALSRQKSRAATPENRPLEPYVNDRPYASGSFLAAALKDAFGTAMSGRSKERPELAAQPLPLEAEVACLALRGDLERPVRWFGALGYQVVAEPLELDPLYPEWNAAGQHWVRLRLTGTTTLAELLRHLYILLPALDGGRRHFYVGEDEAAKLERYGAGWLETHLERSEIIQQFLRFKDVIDQARERLNLPQATLPLRAHSARLDRVAERLRASGETRILDLGCGEGQLLSRLIPTEQFRVLTGVDIHQRSLELAAERLHLAERPELQVRVQLLQGSLLYPDSRLRDYGAAALAEVIEHLEPHQLPALGAQVWGNLRPRTIIVTTPNAEYNALLGGGLRHPDHRFEWTRQEFRSWAQAQADQYGYAVRFEDVGESHPEHGALTQLAEFTRQADGAGT</sequence>
<evidence type="ECO:0000256" key="5">
    <source>
        <dbReference type="ARBA" id="ARBA00022679"/>
    </source>
</evidence>
<proteinExistence type="inferred from homology"/>
<evidence type="ECO:0000313" key="15">
    <source>
        <dbReference type="EMBL" id="MFC6592803.1"/>
    </source>
</evidence>
<keyword evidence="4" id="KW-0489">Methyltransferase</keyword>
<dbReference type="InterPro" id="IPR038546">
    <property type="entry name" value="Hen1_N_sf"/>
</dbReference>
<dbReference type="InterPro" id="IPR026610">
    <property type="entry name" value="Hen1"/>
</dbReference>
<dbReference type="PANTHER" id="PTHR21404">
    <property type="entry name" value="HEN1"/>
    <property type="match status" value="1"/>
</dbReference>
<dbReference type="EMBL" id="JBHSWD010000002">
    <property type="protein sequence ID" value="MFC6592803.1"/>
    <property type="molecule type" value="Genomic_DNA"/>
</dbReference>
<dbReference type="NCBIfam" id="TIGR04074">
    <property type="entry name" value="bacter_Hen1"/>
    <property type="match status" value="1"/>
</dbReference>
<evidence type="ECO:0000256" key="10">
    <source>
        <dbReference type="ARBA" id="ARBA00023158"/>
    </source>
</evidence>
<evidence type="ECO:0000313" key="16">
    <source>
        <dbReference type="Proteomes" id="UP001596297"/>
    </source>
</evidence>
<dbReference type="Pfam" id="PF12623">
    <property type="entry name" value="Hen1_L"/>
    <property type="match status" value="1"/>
</dbReference>
<keyword evidence="8" id="KW-0460">Magnesium</keyword>
<reference evidence="16" key="1">
    <citation type="journal article" date="2019" name="Int. J. Syst. Evol. Microbiol.">
        <title>The Global Catalogue of Microorganisms (GCM) 10K type strain sequencing project: providing services to taxonomists for standard genome sequencing and annotation.</title>
        <authorList>
            <consortium name="The Broad Institute Genomics Platform"/>
            <consortium name="The Broad Institute Genome Sequencing Center for Infectious Disease"/>
            <person name="Wu L."/>
            <person name="Ma J."/>
        </authorList>
    </citation>
    <scope>NUCLEOTIDE SEQUENCE [LARGE SCALE GENOMIC DNA]</scope>
    <source>
        <strain evidence="16">CGMCC 1.15772</strain>
    </source>
</reference>
<dbReference type="InterPro" id="IPR024026">
    <property type="entry name" value="3'-RNA_MeTfrase_Hen1_bac"/>
</dbReference>
<accession>A0ABW1YFL9</accession>
<dbReference type="Gene3D" id="3.30.1610.20">
    <property type="entry name" value="Hen1, N-terminal domain"/>
    <property type="match status" value="1"/>
</dbReference>
<evidence type="ECO:0000256" key="3">
    <source>
        <dbReference type="ARBA" id="ARBA00021330"/>
    </source>
</evidence>
<comment type="similarity">
    <text evidence="2">Belongs to the methyltransferase superfamily. HEN1 family.</text>
</comment>
<dbReference type="EC" id="2.1.1.386" evidence="11"/>
<dbReference type="SUPFAM" id="SSF53335">
    <property type="entry name" value="S-adenosyl-L-methionine-dependent methyltransferases"/>
    <property type="match status" value="1"/>
</dbReference>
<dbReference type="InterPro" id="IPR024740">
    <property type="entry name" value="Hen1_N"/>
</dbReference>
<gene>
    <name evidence="15" type="ORF">ACFP81_12885</name>
</gene>